<dbReference type="GO" id="GO:0004527">
    <property type="term" value="F:exonuclease activity"/>
    <property type="evidence" value="ECO:0007669"/>
    <property type="project" value="UniProtKB-KW"/>
</dbReference>
<dbReference type="PANTHER" id="PTHR30255">
    <property type="entry name" value="SINGLE-STRANDED-DNA-SPECIFIC EXONUCLEASE RECJ"/>
    <property type="match status" value="1"/>
</dbReference>
<evidence type="ECO:0000259" key="6">
    <source>
        <dbReference type="Pfam" id="PF01368"/>
    </source>
</evidence>
<dbReference type="Pfam" id="PF01368">
    <property type="entry name" value="DHH"/>
    <property type="match status" value="1"/>
</dbReference>
<keyword evidence="5 9" id="KW-0269">Exonuclease</keyword>
<dbReference type="Pfam" id="PF17768">
    <property type="entry name" value="RecJ_OB"/>
    <property type="match status" value="1"/>
</dbReference>
<keyword evidence="3" id="KW-0540">Nuclease</keyword>
<evidence type="ECO:0000256" key="5">
    <source>
        <dbReference type="ARBA" id="ARBA00022839"/>
    </source>
</evidence>
<comment type="similarity">
    <text evidence="1">Belongs to the RecJ family.</text>
</comment>
<dbReference type="PANTHER" id="PTHR30255:SF2">
    <property type="entry name" value="SINGLE-STRANDED-DNA-SPECIFIC EXONUCLEASE RECJ"/>
    <property type="match status" value="1"/>
</dbReference>
<evidence type="ECO:0000313" key="9">
    <source>
        <dbReference type="EMBL" id="GAA4133322.1"/>
    </source>
</evidence>
<evidence type="ECO:0000259" key="8">
    <source>
        <dbReference type="Pfam" id="PF17768"/>
    </source>
</evidence>
<dbReference type="Gene3D" id="3.90.1640.30">
    <property type="match status" value="1"/>
</dbReference>
<dbReference type="NCBIfam" id="TIGR00644">
    <property type="entry name" value="recJ"/>
    <property type="match status" value="1"/>
</dbReference>
<keyword evidence="4" id="KW-0378">Hydrolase</keyword>
<evidence type="ECO:0000256" key="2">
    <source>
        <dbReference type="ARBA" id="ARBA00019841"/>
    </source>
</evidence>
<feature type="domain" description="DDH" evidence="6">
    <location>
        <begin position="91"/>
        <end position="241"/>
    </location>
</feature>
<reference evidence="10" key="1">
    <citation type="journal article" date="2019" name="Int. J. Syst. Evol. Microbiol.">
        <title>The Global Catalogue of Microorganisms (GCM) 10K type strain sequencing project: providing services to taxonomists for standard genome sequencing and annotation.</title>
        <authorList>
            <consortium name="The Broad Institute Genomics Platform"/>
            <consortium name="The Broad Institute Genome Sequencing Center for Infectious Disease"/>
            <person name="Wu L."/>
            <person name="Ma J."/>
        </authorList>
    </citation>
    <scope>NUCLEOTIDE SEQUENCE [LARGE SCALE GENOMIC DNA]</scope>
    <source>
        <strain evidence="10">JCM 16704</strain>
    </source>
</reference>
<name>A0ABP7YBZ9_9SPHI</name>
<dbReference type="SUPFAM" id="SSF64182">
    <property type="entry name" value="DHH phosphoesterases"/>
    <property type="match status" value="1"/>
</dbReference>
<dbReference type="Pfam" id="PF02272">
    <property type="entry name" value="DHHA1"/>
    <property type="match status" value="1"/>
</dbReference>
<evidence type="ECO:0000256" key="1">
    <source>
        <dbReference type="ARBA" id="ARBA00005915"/>
    </source>
</evidence>
<dbReference type="InterPro" id="IPR001667">
    <property type="entry name" value="DDH_dom"/>
</dbReference>
<protein>
    <recommendedName>
        <fullName evidence="2">Single-stranded-DNA-specific exonuclease RecJ</fullName>
    </recommendedName>
</protein>
<dbReference type="EMBL" id="BAAAZI010000004">
    <property type="protein sequence ID" value="GAA4133322.1"/>
    <property type="molecule type" value="Genomic_DNA"/>
</dbReference>
<proteinExistence type="inferred from homology"/>
<comment type="caution">
    <text evidence="9">The sequence shown here is derived from an EMBL/GenBank/DDBJ whole genome shotgun (WGS) entry which is preliminary data.</text>
</comment>
<dbReference type="InterPro" id="IPR041122">
    <property type="entry name" value="RecJ_OB"/>
</dbReference>
<dbReference type="InterPro" id="IPR038763">
    <property type="entry name" value="DHH_sf"/>
</dbReference>
<feature type="domain" description="DHHA1" evidence="7">
    <location>
        <begin position="363"/>
        <end position="454"/>
    </location>
</feature>
<evidence type="ECO:0000256" key="4">
    <source>
        <dbReference type="ARBA" id="ARBA00022801"/>
    </source>
</evidence>
<organism evidence="9 10">
    <name type="scientific">Sphingobacterium kyonggiense</name>
    <dbReference type="NCBI Taxonomy" id="714075"/>
    <lineage>
        <taxon>Bacteria</taxon>
        <taxon>Pseudomonadati</taxon>
        <taxon>Bacteroidota</taxon>
        <taxon>Sphingobacteriia</taxon>
        <taxon>Sphingobacteriales</taxon>
        <taxon>Sphingobacteriaceae</taxon>
        <taxon>Sphingobacterium</taxon>
    </lineage>
</organism>
<dbReference type="Gene3D" id="3.10.310.30">
    <property type="match status" value="1"/>
</dbReference>
<accession>A0ABP7YBZ9</accession>
<dbReference type="InterPro" id="IPR051673">
    <property type="entry name" value="SSDNA_exonuclease_RecJ"/>
</dbReference>
<keyword evidence="10" id="KW-1185">Reference proteome</keyword>
<feature type="domain" description="RecJ OB" evidence="8">
    <location>
        <begin position="468"/>
        <end position="573"/>
    </location>
</feature>
<dbReference type="Proteomes" id="UP001500101">
    <property type="component" value="Unassembled WGS sequence"/>
</dbReference>
<evidence type="ECO:0000313" key="10">
    <source>
        <dbReference type="Proteomes" id="UP001500101"/>
    </source>
</evidence>
<evidence type="ECO:0000259" key="7">
    <source>
        <dbReference type="Pfam" id="PF02272"/>
    </source>
</evidence>
<dbReference type="InterPro" id="IPR003156">
    <property type="entry name" value="DHHA1_dom"/>
</dbReference>
<gene>
    <name evidence="9" type="primary">recJ</name>
    <name evidence="9" type="ORF">GCM10022216_05310</name>
</gene>
<evidence type="ECO:0000256" key="3">
    <source>
        <dbReference type="ARBA" id="ARBA00022722"/>
    </source>
</evidence>
<sequence length="577" mass="65009">MYIYTLIVGKDMQKRWVLKPKNNLEKTNKLQEELGVSPIITELLINRGVETFVQAKEFFRPSLDYLLDPFLMKDMDRAINRIEQAIGNKEKILIYGDYDVDGTTAVSVVYSFFRNFHSGLEYYIPDRYSEGYGISTQGIDYAAENGFTLIIALDCGIKANDKIAYANSKNIDFIIGDHHLPGSELPDAYAVLDPKRPDCPYPYKELSGCGIGFKIVQAFILQNKMDMEMAYQYLDLVAVSIASDIVPITGENRILTHFGLKKLNSNPSFGLKALIDLSSNKTGTFSVNDVVFQIGPRINAAGRIDHAKDAVQLLVSKSLPEAKEFSINIDDQNNTRKEFDLNITGEALKLIEDNVILQGRKTTVLYKEDWHKGVIGIVASRLTEKYYRPTIILTRTNGHIAGSARSVIGFDLYEALSECADLLDQFGGHKYAAGLTMPTENVALFQDRFEEVVARTIKPEMLQQEVLIEKEINLTAIDLKFYKLLRQFEPFGPQNEAPIFLSKKVTFAYPANIVGSIHLKFTVKQADSAVFECIGFGLGEYIHEINAGKPFDICYTIEENNWRGKKNLQLNVKAIKF</sequence>
<dbReference type="InterPro" id="IPR004610">
    <property type="entry name" value="RecJ"/>
</dbReference>